<evidence type="ECO:0000313" key="2">
    <source>
        <dbReference type="EMBL" id="KAJ7421457.1"/>
    </source>
</evidence>
<comment type="caution">
    <text evidence="2">The sequence shown here is derived from an EMBL/GenBank/DDBJ whole genome shotgun (WGS) entry which is preliminary data.</text>
</comment>
<sequence length="88" mass="10248">MDPEQRAEMLYPLPLAKRTLHRLQLPHTLRENLWLWDLALEYFNPLCPMVHPGDPPAMVEKTSSKIKRSPSGSQICSRWSQRQQPDLA</sequence>
<organism evidence="2 3">
    <name type="scientific">Willisornis vidua</name>
    <name type="common">Xingu scale-backed antbird</name>
    <dbReference type="NCBI Taxonomy" id="1566151"/>
    <lineage>
        <taxon>Eukaryota</taxon>
        <taxon>Metazoa</taxon>
        <taxon>Chordata</taxon>
        <taxon>Craniata</taxon>
        <taxon>Vertebrata</taxon>
        <taxon>Euteleostomi</taxon>
        <taxon>Archelosauria</taxon>
        <taxon>Archosauria</taxon>
        <taxon>Dinosauria</taxon>
        <taxon>Saurischia</taxon>
        <taxon>Theropoda</taxon>
        <taxon>Coelurosauria</taxon>
        <taxon>Aves</taxon>
        <taxon>Neognathae</taxon>
        <taxon>Neoaves</taxon>
        <taxon>Telluraves</taxon>
        <taxon>Australaves</taxon>
        <taxon>Passeriformes</taxon>
        <taxon>Thamnophilidae</taxon>
        <taxon>Willisornis</taxon>
    </lineage>
</organism>
<evidence type="ECO:0000313" key="3">
    <source>
        <dbReference type="Proteomes" id="UP001145742"/>
    </source>
</evidence>
<evidence type="ECO:0000256" key="1">
    <source>
        <dbReference type="SAM" id="MobiDB-lite"/>
    </source>
</evidence>
<protein>
    <submittedName>
        <fullName evidence="2">Uncharacterized protein</fullName>
    </submittedName>
</protein>
<proteinExistence type="predicted"/>
<keyword evidence="3" id="KW-1185">Reference proteome</keyword>
<feature type="compositionally biased region" description="Polar residues" evidence="1">
    <location>
        <begin position="70"/>
        <end position="88"/>
    </location>
</feature>
<name>A0ABQ9DKT7_9PASS</name>
<dbReference type="EMBL" id="WHWB01033199">
    <property type="protein sequence ID" value="KAJ7421457.1"/>
    <property type="molecule type" value="Genomic_DNA"/>
</dbReference>
<accession>A0ABQ9DKT7</accession>
<gene>
    <name evidence="2" type="ORF">WISP_42450</name>
</gene>
<dbReference type="Proteomes" id="UP001145742">
    <property type="component" value="Unassembled WGS sequence"/>
</dbReference>
<feature type="region of interest" description="Disordered" evidence="1">
    <location>
        <begin position="58"/>
        <end position="88"/>
    </location>
</feature>
<reference evidence="2" key="1">
    <citation type="submission" date="2019-10" db="EMBL/GenBank/DDBJ databases">
        <authorList>
            <person name="Soares A.E.R."/>
            <person name="Aleixo A."/>
            <person name="Schneider P."/>
            <person name="Miyaki C.Y."/>
            <person name="Schneider M.P."/>
            <person name="Mello C."/>
            <person name="Vasconcelos A.T.R."/>
        </authorList>
    </citation>
    <scope>NUCLEOTIDE SEQUENCE</scope>
    <source>
        <tissue evidence="2">Muscle</tissue>
    </source>
</reference>